<reference evidence="2 3" key="1">
    <citation type="submission" date="2024-05" db="EMBL/GenBank/DDBJ databases">
        <title>A draft genome resource for the thread blight pathogen Marasmius tenuissimus strain MS-2.</title>
        <authorList>
            <person name="Yulfo-Soto G.E."/>
            <person name="Baruah I.K."/>
            <person name="Amoako-Attah I."/>
            <person name="Bukari Y."/>
            <person name="Meinhardt L.W."/>
            <person name="Bailey B.A."/>
            <person name="Cohen S.P."/>
        </authorList>
    </citation>
    <scope>NUCLEOTIDE SEQUENCE [LARGE SCALE GENOMIC DNA]</scope>
    <source>
        <strain evidence="2 3">MS-2</strain>
    </source>
</reference>
<dbReference type="Gene3D" id="3.40.50.1820">
    <property type="entry name" value="alpha/beta hydrolase"/>
    <property type="match status" value="1"/>
</dbReference>
<sequence length="326" mass="36880">MAKSEPTLQFMVDPSPEDELAGQQIKWPRVPPAKEVIIKLRHVPGQIPLIMLHGGGGNIHSFGPLQNKFHSAIWAIQSTPDTPLSSIHAQASFYVQKIKEEQPRGPYRLAAFSATAITLLEMVHIIEKGGDKIIQLVFIDHFPTVFFAPPMGLDTDLTSMSRDQIRAQFVEKNYFFVCHLLRKDLGGKVVRRHKLADGLTEAWEKKPVDPFLRNFGDFLEVFLSAVYDFLEEVTSRDRIRPPDSRALSRWLKELSCPITVFLADKGIHSCITAHSQQEWVDIGIRRGFPSAIIRVLDAGHYDILSSDVLVHELQKDFYPHSIRAAL</sequence>
<gene>
    <name evidence="2" type="ORF">AAF712_010993</name>
</gene>
<accession>A0ABR2ZKD5</accession>
<organism evidence="2 3">
    <name type="scientific">Marasmius tenuissimus</name>
    <dbReference type="NCBI Taxonomy" id="585030"/>
    <lineage>
        <taxon>Eukaryota</taxon>
        <taxon>Fungi</taxon>
        <taxon>Dikarya</taxon>
        <taxon>Basidiomycota</taxon>
        <taxon>Agaricomycotina</taxon>
        <taxon>Agaricomycetes</taxon>
        <taxon>Agaricomycetidae</taxon>
        <taxon>Agaricales</taxon>
        <taxon>Marasmiineae</taxon>
        <taxon>Marasmiaceae</taxon>
        <taxon>Marasmius</taxon>
    </lineage>
</organism>
<name>A0ABR2ZKD5_9AGAR</name>
<evidence type="ECO:0000259" key="1">
    <source>
        <dbReference type="Pfam" id="PF00975"/>
    </source>
</evidence>
<dbReference type="EMBL" id="JBBXMP010000113">
    <property type="protein sequence ID" value="KAL0062151.1"/>
    <property type="molecule type" value="Genomic_DNA"/>
</dbReference>
<dbReference type="InterPro" id="IPR001031">
    <property type="entry name" value="Thioesterase"/>
</dbReference>
<dbReference type="Pfam" id="PF00975">
    <property type="entry name" value="Thioesterase"/>
    <property type="match status" value="1"/>
</dbReference>
<dbReference type="SUPFAM" id="SSF53474">
    <property type="entry name" value="alpha/beta-Hydrolases"/>
    <property type="match status" value="1"/>
</dbReference>
<dbReference type="Proteomes" id="UP001437256">
    <property type="component" value="Unassembled WGS sequence"/>
</dbReference>
<proteinExistence type="predicted"/>
<evidence type="ECO:0000313" key="2">
    <source>
        <dbReference type="EMBL" id="KAL0062151.1"/>
    </source>
</evidence>
<comment type="caution">
    <text evidence="2">The sequence shown here is derived from an EMBL/GenBank/DDBJ whole genome shotgun (WGS) entry which is preliminary data.</text>
</comment>
<protein>
    <recommendedName>
        <fullName evidence="1">Thioesterase domain-containing protein</fullName>
    </recommendedName>
</protein>
<feature type="domain" description="Thioesterase" evidence="1">
    <location>
        <begin position="48"/>
        <end position="150"/>
    </location>
</feature>
<keyword evidence="3" id="KW-1185">Reference proteome</keyword>
<dbReference type="InterPro" id="IPR029058">
    <property type="entry name" value="AB_hydrolase_fold"/>
</dbReference>
<evidence type="ECO:0000313" key="3">
    <source>
        <dbReference type="Proteomes" id="UP001437256"/>
    </source>
</evidence>